<dbReference type="CDD" id="cd04623">
    <property type="entry name" value="CBS_pair_bac_euk"/>
    <property type="match status" value="1"/>
</dbReference>
<dbReference type="EMBL" id="JARVCO010000002">
    <property type="protein sequence ID" value="MDZ8117692.1"/>
    <property type="molecule type" value="Genomic_DNA"/>
</dbReference>
<reference evidence="4 5" key="1">
    <citation type="journal article" date="2024" name="Appl. Environ. Microbiol.">
        <title>Pontiella agarivorans sp. nov., a novel marine anaerobic bacterium capable of degrading macroalgal polysaccharides and fixing nitrogen.</title>
        <authorList>
            <person name="Liu N."/>
            <person name="Kivenson V."/>
            <person name="Peng X."/>
            <person name="Cui Z."/>
            <person name="Lankiewicz T.S."/>
            <person name="Gosselin K.M."/>
            <person name="English C.J."/>
            <person name="Blair E.M."/>
            <person name="O'Malley M.A."/>
            <person name="Valentine D.L."/>
        </authorList>
    </citation>
    <scope>NUCLEOTIDE SEQUENCE [LARGE SCALE GENOMIC DNA]</scope>
    <source>
        <strain evidence="4 5">NLcol2</strain>
    </source>
</reference>
<dbReference type="InterPro" id="IPR046342">
    <property type="entry name" value="CBS_dom_sf"/>
</dbReference>
<dbReference type="InterPro" id="IPR044725">
    <property type="entry name" value="CBSX3_CBS_dom"/>
</dbReference>
<comment type="caution">
    <text evidence="4">The sequence shown here is derived from an EMBL/GenBank/DDBJ whole genome shotgun (WGS) entry which is preliminary data.</text>
</comment>
<dbReference type="Proteomes" id="UP001290861">
    <property type="component" value="Unassembled WGS sequence"/>
</dbReference>
<dbReference type="PANTHER" id="PTHR43080:SF2">
    <property type="entry name" value="CBS DOMAIN-CONTAINING PROTEIN"/>
    <property type="match status" value="1"/>
</dbReference>
<evidence type="ECO:0000256" key="2">
    <source>
        <dbReference type="PROSITE-ProRule" id="PRU00703"/>
    </source>
</evidence>
<evidence type="ECO:0000256" key="1">
    <source>
        <dbReference type="ARBA" id="ARBA00023122"/>
    </source>
</evidence>
<keyword evidence="1 2" id="KW-0129">CBS domain</keyword>
<protein>
    <submittedName>
        <fullName evidence="4">CBS domain-containing protein</fullName>
    </submittedName>
</protein>
<accession>A0ABU5MU73</accession>
<dbReference type="Gene3D" id="3.10.580.10">
    <property type="entry name" value="CBS-domain"/>
    <property type="match status" value="1"/>
</dbReference>
<feature type="domain" description="CBS" evidence="3">
    <location>
        <begin position="9"/>
        <end position="69"/>
    </location>
</feature>
<feature type="domain" description="CBS" evidence="3">
    <location>
        <begin position="76"/>
        <end position="131"/>
    </location>
</feature>
<organism evidence="4 5">
    <name type="scientific">Pontiella agarivorans</name>
    <dbReference type="NCBI Taxonomy" id="3038953"/>
    <lineage>
        <taxon>Bacteria</taxon>
        <taxon>Pseudomonadati</taxon>
        <taxon>Kiritimatiellota</taxon>
        <taxon>Kiritimatiellia</taxon>
        <taxon>Kiritimatiellales</taxon>
        <taxon>Pontiellaceae</taxon>
        <taxon>Pontiella</taxon>
    </lineage>
</organism>
<dbReference type="RefSeq" id="WP_322607490.1">
    <property type="nucleotide sequence ID" value="NZ_JARVCO010000002.1"/>
</dbReference>
<dbReference type="InterPro" id="IPR000644">
    <property type="entry name" value="CBS_dom"/>
</dbReference>
<proteinExistence type="predicted"/>
<evidence type="ECO:0000313" key="5">
    <source>
        <dbReference type="Proteomes" id="UP001290861"/>
    </source>
</evidence>
<name>A0ABU5MU73_9BACT</name>
<dbReference type="SUPFAM" id="SSF54631">
    <property type="entry name" value="CBS-domain pair"/>
    <property type="match status" value="1"/>
</dbReference>
<gene>
    <name evidence="4" type="ORF">P9H32_03555</name>
</gene>
<dbReference type="PROSITE" id="PS51371">
    <property type="entry name" value="CBS"/>
    <property type="match status" value="2"/>
</dbReference>
<dbReference type="PANTHER" id="PTHR43080">
    <property type="entry name" value="CBS DOMAIN-CONTAINING PROTEIN CBSX3, MITOCHONDRIAL"/>
    <property type="match status" value="1"/>
</dbReference>
<evidence type="ECO:0000313" key="4">
    <source>
        <dbReference type="EMBL" id="MDZ8117692.1"/>
    </source>
</evidence>
<dbReference type="InterPro" id="IPR051257">
    <property type="entry name" value="Diverse_CBS-Domain"/>
</dbReference>
<evidence type="ECO:0000259" key="3">
    <source>
        <dbReference type="PROSITE" id="PS51371"/>
    </source>
</evidence>
<keyword evidence="5" id="KW-1185">Reference proteome</keyword>
<dbReference type="Pfam" id="PF00571">
    <property type="entry name" value="CBS"/>
    <property type="match status" value="2"/>
</dbReference>
<sequence length="149" mass="16471">MSNVSNLLDSKGHDVLTVKPDQPLHDVIDLMCTRLAGTALVMDGGEVKGILSERDVIRKVVLPRIGVDEVTVGDIMSKTLTTVSPDTPLDECMQIMTDKRVRHLPVLRDKQLRGIVSIGDVVKYLLLEKDFKIRNLETYISGSKESASN</sequence>
<dbReference type="SMART" id="SM00116">
    <property type="entry name" value="CBS"/>
    <property type="match status" value="2"/>
</dbReference>